<evidence type="ECO:0000256" key="9">
    <source>
        <dbReference type="SAM" id="Coils"/>
    </source>
</evidence>
<evidence type="ECO:0000256" key="6">
    <source>
        <dbReference type="ARBA" id="ARBA00022840"/>
    </source>
</evidence>
<dbReference type="InterPro" id="IPR005702">
    <property type="entry name" value="Wzc-like_C"/>
</dbReference>
<proteinExistence type="inferred from homology"/>
<dbReference type="CDD" id="cd05387">
    <property type="entry name" value="BY-kinase"/>
    <property type="match status" value="1"/>
</dbReference>
<dbReference type="GO" id="GO:0005886">
    <property type="term" value="C:plasma membrane"/>
    <property type="evidence" value="ECO:0007669"/>
    <property type="project" value="TreeGrafter"/>
</dbReference>
<feature type="transmembrane region" description="Helical" evidence="11">
    <location>
        <begin position="475"/>
        <end position="497"/>
    </location>
</feature>
<dbReference type="EMBL" id="CP037423">
    <property type="protein sequence ID" value="QDV43304.1"/>
    <property type="molecule type" value="Genomic_DNA"/>
</dbReference>
<protein>
    <recommendedName>
        <fullName evidence="2">non-specific protein-tyrosine kinase</fullName>
        <ecNumber evidence="2">2.7.10.2</ecNumber>
    </recommendedName>
</protein>
<evidence type="ECO:0000256" key="2">
    <source>
        <dbReference type="ARBA" id="ARBA00011903"/>
    </source>
</evidence>
<evidence type="ECO:0000259" key="12">
    <source>
        <dbReference type="Pfam" id="PF13614"/>
    </source>
</evidence>
<comment type="similarity">
    <text evidence="1">Belongs to the CpsD/CapB family.</text>
</comment>
<keyword evidence="6" id="KW-0067">ATP-binding</keyword>
<keyword evidence="4" id="KW-0547">Nucleotide-binding</keyword>
<dbReference type="NCBIfam" id="TIGR01007">
    <property type="entry name" value="eps_fam"/>
    <property type="match status" value="1"/>
</dbReference>
<dbReference type="AlphaFoldDB" id="A0A518HR39"/>
<evidence type="ECO:0000256" key="4">
    <source>
        <dbReference type="ARBA" id="ARBA00022741"/>
    </source>
</evidence>
<dbReference type="SUPFAM" id="SSF52540">
    <property type="entry name" value="P-loop containing nucleoside triphosphate hydrolases"/>
    <property type="match status" value="1"/>
</dbReference>
<name>A0A518HR39_9BACT</name>
<evidence type="ECO:0000313" key="13">
    <source>
        <dbReference type="EMBL" id="QDV43304.1"/>
    </source>
</evidence>
<comment type="catalytic activity">
    <reaction evidence="8">
        <text>L-tyrosyl-[protein] + ATP = O-phospho-L-tyrosyl-[protein] + ADP + H(+)</text>
        <dbReference type="Rhea" id="RHEA:10596"/>
        <dbReference type="Rhea" id="RHEA-COMP:10136"/>
        <dbReference type="Rhea" id="RHEA-COMP:20101"/>
        <dbReference type="ChEBI" id="CHEBI:15378"/>
        <dbReference type="ChEBI" id="CHEBI:30616"/>
        <dbReference type="ChEBI" id="CHEBI:46858"/>
        <dbReference type="ChEBI" id="CHEBI:61978"/>
        <dbReference type="ChEBI" id="CHEBI:456216"/>
        <dbReference type="EC" id="2.7.10.2"/>
    </reaction>
</comment>
<evidence type="ECO:0000256" key="1">
    <source>
        <dbReference type="ARBA" id="ARBA00007316"/>
    </source>
</evidence>
<feature type="compositionally biased region" description="Polar residues" evidence="10">
    <location>
        <begin position="779"/>
        <end position="794"/>
    </location>
</feature>
<feature type="compositionally biased region" description="Low complexity" evidence="10">
    <location>
        <begin position="798"/>
        <end position="838"/>
    </location>
</feature>
<evidence type="ECO:0000256" key="3">
    <source>
        <dbReference type="ARBA" id="ARBA00022679"/>
    </source>
</evidence>
<evidence type="ECO:0000256" key="11">
    <source>
        <dbReference type="SAM" id="Phobius"/>
    </source>
</evidence>
<keyword evidence="7" id="KW-0829">Tyrosine-protein kinase</keyword>
<feature type="region of interest" description="Disordered" evidence="10">
    <location>
        <begin position="776"/>
        <end position="887"/>
    </location>
</feature>
<keyword evidence="11" id="KW-0812">Transmembrane</keyword>
<keyword evidence="5 13" id="KW-0418">Kinase</keyword>
<evidence type="ECO:0000313" key="14">
    <source>
        <dbReference type="Proteomes" id="UP000319004"/>
    </source>
</evidence>
<dbReference type="PANTHER" id="PTHR32309:SF13">
    <property type="entry name" value="FERRIC ENTEROBACTIN TRANSPORT PROTEIN FEPE"/>
    <property type="match status" value="1"/>
</dbReference>
<dbReference type="KEGG" id="snep:Enr13x_31590"/>
<dbReference type="InterPro" id="IPR050445">
    <property type="entry name" value="Bact_polysacc_biosynth/exp"/>
</dbReference>
<evidence type="ECO:0000256" key="5">
    <source>
        <dbReference type="ARBA" id="ARBA00022777"/>
    </source>
</evidence>
<dbReference type="EC" id="2.7.10.2" evidence="2"/>
<feature type="compositionally biased region" description="Basic and acidic residues" evidence="10">
    <location>
        <begin position="861"/>
        <end position="874"/>
    </location>
</feature>
<dbReference type="PANTHER" id="PTHR32309">
    <property type="entry name" value="TYROSINE-PROTEIN KINASE"/>
    <property type="match status" value="1"/>
</dbReference>
<feature type="transmembrane region" description="Helical" evidence="11">
    <location>
        <begin position="36"/>
        <end position="56"/>
    </location>
</feature>
<keyword evidence="14" id="KW-1185">Reference proteome</keyword>
<evidence type="ECO:0000256" key="10">
    <source>
        <dbReference type="SAM" id="MobiDB-lite"/>
    </source>
</evidence>
<feature type="coiled-coil region" evidence="9">
    <location>
        <begin position="335"/>
        <end position="366"/>
    </location>
</feature>
<evidence type="ECO:0000256" key="8">
    <source>
        <dbReference type="ARBA" id="ARBA00051245"/>
    </source>
</evidence>
<dbReference type="RefSeq" id="WP_145387353.1">
    <property type="nucleotide sequence ID" value="NZ_CP037423.1"/>
</dbReference>
<dbReference type="Proteomes" id="UP000319004">
    <property type="component" value="Chromosome"/>
</dbReference>
<dbReference type="GO" id="GO:0004715">
    <property type="term" value="F:non-membrane spanning protein tyrosine kinase activity"/>
    <property type="evidence" value="ECO:0007669"/>
    <property type="project" value="UniProtKB-EC"/>
</dbReference>
<dbReference type="InterPro" id="IPR025669">
    <property type="entry name" value="AAA_dom"/>
</dbReference>
<feature type="region of interest" description="Disordered" evidence="10">
    <location>
        <begin position="222"/>
        <end position="241"/>
    </location>
</feature>
<gene>
    <name evidence="13" type="primary">ywqD_3</name>
    <name evidence="13" type="ORF">Enr13x_31590</name>
</gene>
<reference evidence="13 14" key="1">
    <citation type="submission" date="2019-03" db="EMBL/GenBank/DDBJ databases">
        <title>Deep-cultivation of Planctomycetes and their phenomic and genomic characterization uncovers novel biology.</title>
        <authorList>
            <person name="Wiegand S."/>
            <person name="Jogler M."/>
            <person name="Boedeker C."/>
            <person name="Pinto D."/>
            <person name="Vollmers J."/>
            <person name="Rivas-Marin E."/>
            <person name="Kohn T."/>
            <person name="Peeters S.H."/>
            <person name="Heuer A."/>
            <person name="Rast P."/>
            <person name="Oberbeckmann S."/>
            <person name="Bunk B."/>
            <person name="Jeske O."/>
            <person name="Meyerdierks A."/>
            <person name="Storesund J.E."/>
            <person name="Kallscheuer N."/>
            <person name="Luecker S."/>
            <person name="Lage O.M."/>
            <person name="Pohl T."/>
            <person name="Merkel B.J."/>
            <person name="Hornburger P."/>
            <person name="Mueller R.-W."/>
            <person name="Bruemmer F."/>
            <person name="Labrenz M."/>
            <person name="Spormann A.M."/>
            <person name="Op den Camp H."/>
            <person name="Overmann J."/>
            <person name="Amann R."/>
            <person name="Jetten M.S.M."/>
            <person name="Mascher T."/>
            <person name="Medema M.H."/>
            <person name="Devos D.P."/>
            <person name="Kaster A.-K."/>
            <person name="Ovreas L."/>
            <person name="Rohde M."/>
            <person name="Galperin M.Y."/>
            <person name="Jogler C."/>
        </authorList>
    </citation>
    <scope>NUCLEOTIDE SEQUENCE [LARGE SCALE GENOMIC DNA]</scope>
    <source>
        <strain evidence="13 14">Enr13</strain>
    </source>
</reference>
<dbReference type="GO" id="GO:0005524">
    <property type="term" value="F:ATP binding"/>
    <property type="evidence" value="ECO:0007669"/>
    <property type="project" value="UniProtKB-KW"/>
</dbReference>
<keyword evidence="3 13" id="KW-0808">Transferase</keyword>
<dbReference type="OrthoDB" id="9794577at2"/>
<evidence type="ECO:0000256" key="7">
    <source>
        <dbReference type="ARBA" id="ARBA00023137"/>
    </source>
</evidence>
<dbReference type="InterPro" id="IPR027417">
    <property type="entry name" value="P-loop_NTPase"/>
</dbReference>
<feature type="domain" description="AAA" evidence="12">
    <location>
        <begin position="579"/>
        <end position="720"/>
    </location>
</feature>
<sequence>MIAEQTSTSPSNRRSRQIATTGATQPLDVLGALWRYRWAVILPAIVFGVIGFLVYLRTEETFRSSTRLMVESNRPPIFDAMTGEVLGGVPDIEVLQAQLFSDTVATMAFNDPDMAPHREFYGNSIDQFVVEVQKQLELEPEVTDVKSAQSLITLMHFDSNNTEHCEAAIKAYSKALQEYYNQRHKTAQADLERLISMAMTTLGPKLGELEDRYAEFRRDAPLTWDPDGRAQNPHREQQQLLTKRRSAQFEELRREEEVLKRMKTVAAQTEDPRIALSVMSQLLGVKVNSIADSREPDPIVGDSLLAEIDLEKKLLPLIVAKNQNVSQFGPSHPTVKALDQELETTREELLRLVREQADRITKLRREWFEDLGDPIERAKQTVQAVIYSHEAKVEMLKGFIDELDEQIASEKVLAAKVSSEELRNESMVREMEQYRQLMQQLKENLGKTQLSDNDSVTQVVELMKPTKAYLVGPSILKLGGLGTLVGLLLGGGLALLLEKNANTFRDPEEICSMLGVAILTHIPFFRGKRRKTKKGEIDPYKSLSTDLTVVHQPSSSAAEAIRSLRTTVFFDTNNIEGGKVIQITSPLPGDGKSTIACNLACSIAQSGKRVLAIDCDLRRPQLTDNFDCDDKLGLTNVLNGECEPLDAAHATPLPKLSIMPCGPIPTNPAEALSLPVMNELLEYLREQYDYIILDTPPLLVVTDPSITASMSDALILTLRIRRKSKPNAREALNILNGVGANVLGVVINNSDEAGASDGYRGYGYYKYGRYGGYSRRNGQTSGTSVAVTSQNTVRLSRPASAAVPSGNGSSGSVPSGSVPSGNGTAGNGTAAVKNGNAVSRGIASSQSRPFSAGTLLADPPSGHDESESHDRPDAPSDGSPNKPKFDG</sequence>
<keyword evidence="11" id="KW-1133">Transmembrane helix</keyword>
<feature type="coiled-coil region" evidence="9">
    <location>
        <begin position="424"/>
        <end position="451"/>
    </location>
</feature>
<keyword evidence="11" id="KW-0472">Membrane</keyword>
<dbReference type="Pfam" id="PF13614">
    <property type="entry name" value="AAA_31"/>
    <property type="match status" value="1"/>
</dbReference>
<accession>A0A518HR39</accession>
<dbReference type="Gene3D" id="3.40.50.300">
    <property type="entry name" value="P-loop containing nucleotide triphosphate hydrolases"/>
    <property type="match status" value="1"/>
</dbReference>
<keyword evidence="9" id="KW-0175">Coiled coil</keyword>
<organism evidence="13 14">
    <name type="scientific">Stieleria neptunia</name>
    <dbReference type="NCBI Taxonomy" id="2527979"/>
    <lineage>
        <taxon>Bacteria</taxon>
        <taxon>Pseudomonadati</taxon>
        <taxon>Planctomycetota</taxon>
        <taxon>Planctomycetia</taxon>
        <taxon>Pirellulales</taxon>
        <taxon>Pirellulaceae</taxon>
        <taxon>Stieleria</taxon>
    </lineage>
</organism>